<dbReference type="InterPro" id="IPR058055">
    <property type="entry name" value="PA-PLA1"/>
</dbReference>
<dbReference type="PANTHER" id="PTHR23509">
    <property type="entry name" value="PA-PL1 PHOSPHOLIPASE FAMILY"/>
    <property type="match status" value="1"/>
</dbReference>
<keyword evidence="4" id="KW-1185">Reference proteome</keyword>
<dbReference type="AlphaFoldDB" id="A0A5C5G731"/>
<reference evidence="3 4" key="1">
    <citation type="submission" date="2019-03" db="EMBL/GenBank/DDBJ databases">
        <title>Rhodosporidium diobovatum UCD-FST 08-225 genome sequencing, assembly, and annotation.</title>
        <authorList>
            <person name="Fakankun I.U."/>
            <person name="Fristensky B."/>
            <person name="Levin D.B."/>
        </authorList>
    </citation>
    <scope>NUCLEOTIDE SEQUENCE [LARGE SCALE GENOMIC DNA]</scope>
    <source>
        <strain evidence="3 4">UCD-FST 08-225</strain>
    </source>
</reference>
<dbReference type="GO" id="GO:0004620">
    <property type="term" value="F:phospholipase activity"/>
    <property type="evidence" value="ECO:0007669"/>
    <property type="project" value="TreeGrafter"/>
</dbReference>
<feature type="compositionally biased region" description="Low complexity" evidence="1">
    <location>
        <begin position="409"/>
        <end position="423"/>
    </location>
</feature>
<gene>
    <name evidence="3" type="ORF">DMC30DRAFT_413238</name>
</gene>
<accession>A0A5C5G731</accession>
<feature type="compositionally biased region" description="Polar residues" evidence="1">
    <location>
        <begin position="93"/>
        <end position="104"/>
    </location>
</feature>
<feature type="compositionally biased region" description="Basic and acidic residues" evidence="1">
    <location>
        <begin position="173"/>
        <end position="201"/>
    </location>
</feature>
<feature type="region of interest" description="Disordered" evidence="1">
    <location>
        <begin position="409"/>
        <end position="507"/>
    </location>
</feature>
<dbReference type="SUPFAM" id="SSF53474">
    <property type="entry name" value="alpha/beta-Hydrolases"/>
    <property type="match status" value="1"/>
</dbReference>
<feature type="region of interest" description="Disordered" evidence="1">
    <location>
        <begin position="909"/>
        <end position="929"/>
    </location>
</feature>
<dbReference type="GO" id="GO:0005737">
    <property type="term" value="C:cytoplasm"/>
    <property type="evidence" value="ECO:0007669"/>
    <property type="project" value="TreeGrafter"/>
</dbReference>
<dbReference type="OrthoDB" id="69269at2759"/>
<evidence type="ECO:0000313" key="4">
    <source>
        <dbReference type="Proteomes" id="UP000311382"/>
    </source>
</evidence>
<dbReference type="InterPro" id="IPR029058">
    <property type="entry name" value="AB_hydrolase_fold"/>
</dbReference>
<organism evidence="3 4">
    <name type="scientific">Rhodotorula diobovata</name>
    <dbReference type="NCBI Taxonomy" id="5288"/>
    <lineage>
        <taxon>Eukaryota</taxon>
        <taxon>Fungi</taxon>
        <taxon>Dikarya</taxon>
        <taxon>Basidiomycota</taxon>
        <taxon>Pucciniomycotina</taxon>
        <taxon>Microbotryomycetes</taxon>
        <taxon>Sporidiobolales</taxon>
        <taxon>Sporidiobolaceae</taxon>
        <taxon>Rhodotorula</taxon>
    </lineage>
</organism>
<evidence type="ECO:0000256" key="1">
    <source>
        <dbReference type="SAM" id="MobiDB-lite"/>
    </source>
</evidence>
<dbReference type="EMBL" id="SOZI01000003">
    <property type="protein sequence ID" value="TNY24296.1"/>
    <property type="molecule type" value="Genomic_DNA"/>
</dbReference>
<dbReference type="InterPro" id="IPR004177">
    <property type="entry name" value="DDHD_dom"/>
</dbReference>
<feature type="compositionally biased region" description="Polar residues" evidence="1">
    <location>
        <begin position="693"/>
        <end position="704"/>
    </location>
</feature>
<feature type="compositionally biased region" description="Low complexity" evidence="1">
    <location>
        <begin position="433"/>
        <end position="443"/>
    </location>
</feature>
<name>A0A5C5G731_9BASI</name>
<feature type="compositionally biased region" description="Low complexity" evidence="1">
    <location>
        <begin position="475"/>
        <end position="496"/>
    </location>
</feature>
<feature type="domain" description="DDHD" evidence="2">
    <location>
        <begin position="730"/>
        <end position="994"/>
    </location>
</feature>
<dbReference type="Pfam" id="PF02862">
    <property type="entry name" value="DDHD"/>
    <property type="match status" value="1"/>
</dbReference>
<evidence type="ECO:0000259" key="2">
    <source>
        <dbReference type="PROSITE" id="PS51043"/>
    </source>
</evidence>
<evidence type="ECO:0000313" key="3">
    <source>
        <dbReference type="EMBL" id="TNY24296.1"/>
    </source>
</evidence>
<comment type="caution">
    <text evidence="3">The sequence shown here is derived from an EMBL/GenBank/DDBJ whole genome shotgun (WGS) entry which is preliminary data.</text>
</comment>
<feature type="region of interest" description="Disordered" evidence="1">
    <location>
        <begin position="65"/>
        <end position="220"/>
    </location>
</feature>
<feature type="region of interest" description="Disordered" evidence="1">
    <location>
        <begin position="693"/>
        <end position="720"/>
    </location>
</feature>
<dbReference type="STRING" id="5288.A0A5C5G731"/>
<dbReference type="Proteomes" id="UP000311382">
    <property type="component" value="Unassembled WGS sequence"/>
</dbReference>
<proteinExistence type="predicted"/>
<feature type="region of interest" description="Disordered" evidence="1">
    <location>
        <begin position="851"/>
        <end position="876"/>
    </location>
</feature>
<feature type="compositionally biased region" description="Low complexity" evidence="1">
    <location>
        <begin position="705"/>
        <end position="720"/>
    </location>
</feature>
<dbReference type="GO" id="GO:0046872">
    <property type="term" value="F:metal ion binding"/>
    <property type="evidence" value="ECO:0007669"/>
    <property type="project" value="InterPro"/>
</dbReference>
<sequence>MDDYFSIGEGRTDELAIGNGLLTPAEAAGYLSPLDSPASPDLAQQIREAASVPLADDAERAVLASVAADRKRDGADNDDDNDKGTGVAGPSHATLTPSQLSTVLSKEPQPAPPAQARFLHGGPPLSDLEAPSAVLPNSERRHKPVANSEWRAFTDEEEERLQKGWARLQGDQEAMRRFREEHADREKADRERDRAKKDKGVSKGQGSLKRASEDDADPEDSPYLVPVGLDNLFTVSLYSRILYPAFWHGTAVRVHLSHWFYAPPSIAANAGALPSHKVKPYPVDPSLSASLDRAYAQIRPWDTAYEAELASALKGGGEAQQRLAVALGVANESGSDDQNVGIEVVWESASRGRVYSKGMIGSMTKSFWSSGKALGGGQVVLRGWDAMKEYLKEKSAAKKSAAKPAAAAAATAADAAPPASADTTPRKSRDRSSSNASSAADSSTPRRDESPPRAGGLFASLRSRIMGAPAPTDGAEASTSAPASARTSIDGESASGAGAGAGAGAKVPNETSEALRLSEEQIGVPDELVLVIHGIGQHLAKEYDSFSFVHAVNAFRSSCTTLSQSETLSPLLNGKRAQFIPVLWRGDLNFDEVDDSLDSADEHLANRFTLSDVEVKGSVPFLRQVVSGLVLDVPMYLSPPHKERMIRSVVKEANRIYRLFVRRNPDFEKRGGKVSIIAHSLGSCLAADILSNQPTRVSDPSSSVPRTPGPRSAAPAAPAPGLLQGEDYTFAFDTRTLILVGSPLGFFLHLGKGQLIARAGRERTTGVGKDIALDRSGRYGCLSCDTVYNVYHEADPVAFTLNAAVDARYAKLIKPVAIPSSTQSLLTNVSNAYHRVSRMFDVSSLWGGGGGNSASAAKQAEPDEKDAKEQAEKTEDAQAEVAAQGKAAAAAATVEGAGAAPSKVKVSAGATAKAARPPGMKRMPSERPRFGMGRDEFEWVGRAEKRMRALNPSCTIDHYLPAEGLNAYIDAITAHGSYWADHRFSTFCLTQLFADPTKLEENAREQIGIEEEDDESAHEA</sequence>
<dbReference type="SMART" id="SM01127">
    <property type="entry name" value="DDHD"/>
    <property type="match status" value="1"/>
</dbReference>
<dbReference type="PANTHER" id="PTHR23509:SF6">
    <property type="entry name" value="PHOSPHOLIPASE C1020.13C-RELATED"/>
    <property type="match status" value="1"/>
</dbReference>
<protein>
    <submittedName>
        <fullName evidence="3">DDHD domain-containing protein</fullName>
    </submittedName>
</protein>
<feature type="compositionally biased region" description="Basic and acidic residues" evidence="1">
    <location>
        <begin position="860"/>
        <end position="876"/>
    </location>
</feature>
<dbReference type="PROSITE" id="PS51043">
    <property type="entry name" value="DDHD"/>
    <property type="match status" value="1"/>
</dbReference>